<feature type="region of interest" description="Disordered" evidence="5">
    <location>
        <begin position="159"/>
        <end position="203"/>
    </location>
</feature>
<keyword evidence="2 6" id="KW-0645">Protease</keyword>
<dbReference type="PANTHER" id="PTHR30302:SF1">
    <property type="entry name" value="HYDROGENASE 2 MATURATION PROTEASE"/>
    <property type="match status" value="1"/>
</dbReference>
<keyword evidence="3" id="KW-0064">Aspartyl protease</keyword>
<evidence type="ECO:0000256" key="1">
    <source>
        <dbReference type="ARBA" id="ARBA00006814"/>
    </source>
</evidence>
<dbReference type="Pfam" id="PF01750">
    <property type="entry name" value="HycI"/>
    <property type="match status" value="1"/>
</dbReference>
<dbReference type="PANTHER" id="PTHR30302">
    <property type="entry name" value="HYDROGENASE 1 MATURATION PROTEASE"/>
    <property type="match status" value="1"/>
</dbReference>
<dbReference type="PRINTS" id="PR00446">
    <property type="entry name" value="HYDRGNUPTAKE"/>
</dbReference>
<reference evidence="6" key="1">
    <citation type="submission" date="2021-04" db="EMBL/GenBank/DDBJ databases">
        <title>Genome based classification of Actinospica acidithermotolerans sp. nov., an actinobacterium isolated from an Indonesian hot spring.</title>
        <authorList>
            <person name="Kusuma A.B."/>
            <person name="Putra K.E."/>
            <person name="Nafisah S."/>
            <person name="Loh J."/>
            <person name="Nouioui I."/>
            <person name="Goodfellow M."/>
        </authorList>
    </citation>
    <scope>NUCLEOTIDE SEQUENCE</scope>
    <source>
        <strain evidence="6">MGRD01-02</strain>
    </source>
</reference>
<evidence type="ECO:0000256" key="2">
    <source>
        <dbReference type="ARBA" id="ARBA00022670"/>
    </source>
</evidence>
<dbReference type="Proteomes" id="UP000676325">
    <property type="component" value="Unassembled WGS sequence"/>
</dbReference>
<comment type="similarity">
    <text evidence="1">Belongs to the peptidase A31 family.</text>
</comment>
<dbReference type="InterPro" id="IPR000671">
    <property type="entry name" value="Peptidase_A31"/>
</dbReference>
<evidence type="ECO:0000256" key="5">
    <source>
        <dbReference type="SAM" id="MobiDB-lite"/>
    </source>
</evidence>
<keyword evidence="7" id="KW-1185">Reference proteome</keyword>
<dbReference type="InterPro" id="IPR023430">
    <property type="entry name" value="Pept_HybD-like_dom_sf"/>
</dbReference>
<dbReference type="EMBL" id="JAGSOH010000027">
    <property type="protein sequence ID" value="MBR7827033.1"/>
    <property type="molecule type" value="Genomic_DNA"/>
</dbReference>
<evidence type="ECO:0000256" key="4">
    <source>
        <dbReference type="ARBA" id="ARBA00022801"/>
    </source>
</evidence>
<accession>A0A941EAJ4</accession>
<evidence type="ECO:0000256" key="3">
    <source>
        <dbReference type="ARBA" id="ARBA00022750"/>
    </source>
</evidence>
<sequence length="203" mass="20858">MSGRVLVAGLGNVFLGDDGFGVEVVRRLADRPLPSGVELADIGIRGVHLAFELLDGVELLILIDAAERGEAPGTVCVIEVEQGDEHRQNPAREVGFAPLMDAHDMGPDAVLGLLDALGGHAGRTIVVTCEPDRSEPGIGLSSRVQAAVDVAADAVIARLPGGDRTHPEEECDVGQSGQGDRAGRAGGGDHPVHPGPQALPGNT</sequence>
<dbReference type="SUPFAM" id="SSF53163">
    <property type="entry name" value="HybD-like"/>
    <property type="match status" value="1"/>
</dbReference>
<dbReference type="NCBIfam" id="TIGR00072">
    <property type="entry name" value="hydrog_prot"/>
    <property type="match status" value="1"/>
</dbReference>
<evidence type="ECO:0000313" key="7">
    <source>
        <dbReference type="Proteomes" id="UP000676325"/>
    </source>
</evidence>
<evidence type="ECO:0000313" key="6">
    <source>
        <dbReference type="EMBL" id="MBR7827033.1"/>
    </source>
</evidence>
<dbReference type="AlphaFoldDB" id="A0A941EAJ4"/>
<comment type="caution">
    <text evidence="6">The sequence shown here is derived from an EMBL/GenBank/DDBJ whole genome shotgun (WGS) entry which is preliminary data.</text>
</comment>
<name>A0A941EAJ4_9ACTN</name>
<organism evidence="6 7">
    <name type="scientific">Actinospica acidithermotolerans</name>
    <dbReference type="NCBI Taxonomy" id="2828514"/>
    <lineage>
        <taxon>Bacteria</taxon>
        <taxon>Bacillati</taxon>
        <taxon>Actinomycetota</taxon>
        <taxon>Actinomycetes</taxon>
        <taxon>Catenulisporales</taxon>
        <taxon>Actinospicaceae</taxon>
        <taxon>Actinospica</taxon>
    </lineage>
</organism>
<protein>
    <submittedName>
        <fullName evidence="6">Hydrogenase maturation protease</fullName>
    </submittedName>
</protein>
<proteinExistence type="inferred from homology"/>
<dbReference type="GO" id="GO:0008047">
    <property type="term" value="F:enzyme activator activity"/>
    <property type="evidence" value="ECO:0007669"/>
    <property type="project" value="InterPro"/>
</dbReference>
<dbReference type="Gene3D" id="3.40.50.1450">
    <property type="entry name" value="HybD-like"/>
    <property type="match status" value="1"/>
</dbReference>
<gene>
    <name evidence="6" type="ORF">KDK95_12015</name>
</gene>
<dbReference type="GO" id="GO:0004190">
    <property type="term" value="F:aspartic-type endopeptidase activity"/>
    <property type="evidence" value="ECO:0007669"/>
    <property type="project" value="UniProtKB-KW"/>
</dbReference>
<keyword evidence="4" id="KW-0378">Hydrolase</keyword>
<dbReference type="GO" id="GO:0016485">
    <property type="term" value="P:protein processing"/>
    <property type="evidence" value="ECO:0007669"/>
    <property type="project" value="TreeGrafter"/>
</dbReference>